<dbReference type="AlphaFoldDB" id="A0A8H6ZF84"/>
<protein>
    <submittedName>
        <fullName evidence="2">Cell division control protein 1</fullName>
    </submittedName>
</protein>
<name>A0A8H6ZF84_9AGAR</name>
<evidence type="ECO:0000313" key="2">
    <source>
        <dbReference type="EMBL" id="KAF7376264.1"/>
    </source>
</evidence>
<gene>
    <name evidence="2" type="ORF">MSAN_00041700</name>
</gene>
<dbReference type="GO" id="GO:0051301">
    <property type="term" value="P:cell division"/>
    <property type="evidence" value="ECO:0007669"/>
    <property type="project" value="UniProtKB-KW"/>
</dbReference>
<accession>A0A8H6ZF84</accession>
<dbReference type="InterPro" id="IPR033308">
    <property type="entry name" value="PGAP5/Cdc1/Ted1"/>
</dbReference>
<keyword evidence="2" id="KW-0131">Cell cycle</keyword>
<dbReference type="GO" id="GO:0006506">
    <property type="term" value="P:GPI anchor biosynthetic process"/>
    <property type="evidence" value="ECO:0007669"/>
    <property type="project" value="InterPro"/>
</dbReference>
<dbReference type="EMBL" id="JACAZH010000001">
    <property type="protein sequence ID" value="KAF7376264.1"/>
    <property type="molecule type" value="Genomic_DNA"/>
</dbReference>
<keyword evidence="3" id="KW-1185">Reference proteome</keyword>
<dbReference type="Proteomes" id="UP000623467">
    <property type="component" value="Unassembled WGS sequence"/>
</dbReference>
<dbReference type="OrthoDB" id="5977743at2759"/>
<comment type="caution">
    <text evidence="2">The sequence shown here is derived from an EMBL/GenBank/DDBJ whole genome shotgun (WGS) entry which is preliminary data.</text>
</comment>
<proteinExistence type="predicted"/>
<sequence length="138" mass="15899">MPFLGRNRPVLDALKLLWTVLASMVRVKVDYIVTWFQLFIRYEYAVFGSSVRQCSWPDSEIQAQTGAKPTHVLLVADPQILDHRSYPDRAPFLTWISQLLVDLNLRKGWRAALRTRPDVVIFLGDMMDGGRFAMSDDE</sequence>
<evidence type="ECO:0000313" key="3">
    <source>
        <dbReference type="Proteomes" id="UP000623467"/>
    </source>
</evidence>
<evidence type="ECO:0000256" key="1">
    <source>
        <dbReference type="ARBA" id="ARBA00023136"/>
    </source>
</evidence>
<reference evidence="2" key="1">
    <citation type="submission" date="2020-05" db="EMBL/GenBank/DDBJ databases">
        <title>Mycena genomes resolve the evolution of fungal bioluminescence.</title>
        <authorList>
            <person name="Tsai I.J."/>
        </authorList>
    </citation>
    <scope>NUCLEOTIDE SEQUENCE</scope>
    <source>
        <strain evidence="2">160909Yilan</strain>
    </source>
</reference>
<dbReference type="PANTHER" id="PTHR13315">
    <property type="entry name" value="METALLO PHOSPHOESTERASE RELATED"/>
    <property type="match status" value="1"/>
</dbReference>
<organism evidence="2 3">
    <name type="scientific">Mycena sanguinolenta</name>
    <dbReference type="NCBI Taxonomy" id="230812"/>
    <lineage>
        <taxon>Eukaryota</taxon>
        <taxon>Fungi</taxon>
        <taxon>Dikarya</taxon>
        <taxon>Basidiomycota</taxon>
        <taxon>Agaricomycotina</taxon>
        <taxon>Agaricomycetes</taxon>
        <taxon>Agaricomycetidae</taxon>
        <taxon>Agaricales</taxon>
        <taxon>Marasmiineae</taxon>
        <taxon>Mycenaceae</taxon>
        <taxon>Mycena</taxon>
    </lineage>
</organism>
<dbReference type="PANTHER" id="PTHR13315:SF4">
    <property type="entry name" value="METALLOPHOSPHOESTERASE, ISOFORM E"/>
    <property type="match status" value="1"/>
</dbReference>
<keyword evidence="2" id="KW-0132">Cell division</keyword>
<dbReference type="GO" id="GO:0016020">
    <property type="term" value="C:membrane"/>
    <property type="evidence" value="ECO:0007669"/>
    <property type="project" value="GOC"/>
</dbReference>
<dbReference type="GO" id="GO:0005783">
    <property type="term" value="C:endoplasmic reticulum"/>
    <property type="evidence" value="ECO:0007669"/>
    <property type="project" value="TreeGrafter"/>
</dbReference>
<keyword evidence="1" id="KW-0472">Membrane</keyword>